<reference evidence="1 2" key="1">
    <citation type="submission" date="2018-12" db="EMBL/GenBank/DDBJ databases">
        <title>Genome sequence and assembly of Colletotrichum trifolii.</title>
        <authorList>
            <person name="Gan P."/>
            <person name="Shirasu K."/>
        </authorList>
    </citation>
    <scope>NUCLEOTIDE SEQUENCE [LARGE SCALE GENOMIC DNA]</scope>
    <source>
        <strain evidence="1 2">543-2</strain>
    </source>
</reference>
<evidence type="ECO:0000313" key="2">
    <source>
        <dbReference type="Proteomes" id="UP000295703"/>
    </source>
</evidence>
<proteinExistence type="predicted"/>
<dbReference type="EMBL" id="RYZW01000045">
    <property type="protein sequence ID" value="TDZ58379.1"/>
    <property type="molecule type" value="Genomic_DNA"/>
</dbReference>
<comment type="caution">
    <text evidence="1">The sequence shown here is derived from an EMBL/GenBank/DDBJ whole genome shotgun (WGS) entry which is preliminary data.</text>
</comment>
<gene>
    <name evidence="1" type="ORF">CTRI78_v005450</name>
</gene>
<accession>A0A4R8RHV1</accession>
<organism evidence="1 2">
    <name type="scientific">Colletotrichum trifolii</name>
    <dbReference type="NCBI Taxonomy" id="5466"/>
    <lineage>
        <taxon>Eukaryota</taxon>
        <taxon>Fungi</taxon>
        <taxon>Dikarya</taxon>
        <taxon>Ascomycota</taxon>
        <taxon>Pezizomycotina</taxon>
        <taxon>Sordariomycetes</taxon>
        <taxon>Hypocreomycetidae</taxon>
        <taxon>Glomerellales</taxon>
        <taxon>Glomerellaceae</taxon>
        <taxon>Colletotrichum</taxon>
        <taxon>Colletotrichum orbiculare species complex</taxon>
    </lineage>
</organism>
<evidence type="ECO:0000313" key="1">
    <source>
        <dbReference type="EMBL" id="TDZ58379.1"/>
    </source>
</evidence>
<keyword evidence="2" id="KW-1185">Reference proteome</keyword>
<protein>
    <submittedName>
        <fullName evidence="1">Uncharacterized protein</fullName>
    </submittedName>
</protein>
<name>A0A4R8RHV1_COLTR</name>
<sequence>MLAHSVCLEDRSPKQVPSGHTAACRLPGRGAVRLFVFFHVSGAACYADNLGRSSYSTAPQNKGMLIARKSAVVTSVPPRRHVAETLFLSGNEIKLNAGSPRNAAKDTTKEKKSACRGTQSLELRPAFALSTPRSSIFRAPLPASPLCPLSVDALVHA</sequence>
<dbReference type="AlphaFoldDB" id="A0A4R8RHV1"/>
<dbReference type="Proteomes" id="UP000295703">
    <property type="component" value="Unassembled WGS sequence"/>
</dbReference>